<evidence type="ECO:0000256" key="5">
    <source>
        <dbReference type="ARBA" id="ARBA00022898"/>
    </source>
</evidence>
<name>A0A067JUF8_JATCU</name>
<dbReference type="Pfam" id="PF00291">
    <property type="entry name" value="PALP"/>
    <property type="match status" value="2"/>
</dbReference>
<dbReference type="SUPFAM" id="SSF53686">
    <property type="entry name" value="Tryptophan synthase beta subunit-like PLP-dependent enzymes"/>
    <property type="match status" value="1"/>
</dbReference>
<evidence type="ECO:0000313" key="9">
    <source>
        <dbReference type="Proteomes" id="UP000027138"/>
    </source>
</evidence>
<feature type="domain" description="Tryptophan synthase beta chain-like PALP" evidence="7">
    <location>
        <begin position="104"/>
        <end position="243"/>
    </location>
</feature>
<keyword evidence="5" id="KW-0663">Pyridoxal phosphate</keyword>
<dbReference type="OrthoDB" id="10259545at2759"/>
<keyword evidence="3" id="KW-0028">Amino-acid biosynthesis</keyword>
<dbReference type="InterPro" id="IPR050214">
    <property type="entry name" value="Cys_Synth/Cystath_Beta-Synth"/>
</dbReference>
<evidence type="ECO:0000256" key="2">
    <source>
        <dbReference type="ARBA" id="ARBA00007103"/>
    </source>
</evidence>
<evidence type="ECO:0000256" key="1">
    <source>
        <dbReference type="ARBA" id="ARBA00001933"/>
    </source>
</evidence>
<dbReference type="CDD" id="cd01561">
    <property type="entry name" value="CBS_like"/>
    <property type="match status" value="1"/>
</dbReference>
<dbReference type="PANTHER" id="PTHR10314">
    <property type="entry name" value="CYSTATHIONINE BETA-SYNTHASE"/>
    <property type="match status" value="1"/>
</dbReference>
<dbReference type="FunFam" id="3.40.50.1100:FF:000006">
    <property type="entry name" value="Cysteine synthase"/>
    <property type="match status" value="1"/>
</dbReference>
<evidence type="ECO:0000256" key="6">
    <source>
        <dbReference type="ARBA" id="ARBA00023192"/>
    </source>
</evidence>
<dbReference type="AlphaFoldDB" id="A0A067JUF8"/>
<dbReference type="Proteomes" id="UP000027138">
    <property type="component" value="Unassembled WGS sequence"/>
</dbReference>
<dbReference type="GO" id="GO:0016740">
    <property type="term" value="F:transferase activity"/>
    <property type="evidence" value="ECO:0007669"/>
    <property type="project" value="UniProtKB-KW"/>
</dbReference>
<dbReference type="InterPro" id="IPR036052">
    <property type="entry name" value="TrpB-like_PALP_sf"/>
</dbReference>
<evidence type="ECO:0000259" key="7">
    <source>
        <dbReference type="Pfam" id="PF00291"/>
    </source>
</evidence>
<evidence type="ECO:0000313" key="8">
    <source>
        <dbReference type="EMBL" id="KDP23620.1"/>
    </source>
</evidence>
<reference evidence="8 9" key="1">
    <citation type="journal article" date="2014" name="PLoS ONE">
        <title>Global Analysis of Gene Expression Profiles in Physic Nut (Jatropha curcas L.) Seedlings Exposed to Salt Stress.</title>
        <authorList>
            <person name="Zhang L."/>
            <person name="Zhang C."/>
            <person name="Wu P."/>
            <person name="Chen Y."/>
            <person name="Li M."/>
            <person name="Jiang H."/>
            <person name="Wu G."/>
        </authorList>
    </citation>
    <scope>NUCLEOTIDE SEQUENCE [LARGE SCALE GENOMIC DNA]</scope>
    <source>
        <strain evidence="9">cv. GZQX0401</strain>
        <tissue evidence="8">Young leaves</tissue>
    </source>
</reference>
<sequence>MVYLKNIVDGCAARIAAKLEMVTSAFSVKDRHTSIGYSMIRDAEDKGLITPGKTILIEATGGYTSIGIAAVAARKGYKATIVMPTSMTLEKKIVLRALGAEIHYETTGPEIWRDSEGKVDALVAGVGTGGTIGGAGRFLKEKNPKMYFVRFVYGVEPSENAMISGVTRGPHLIVGIGSDIVASVMDIDIMDEVVQISSEEAIETAKLLASKEGLLVGISSGAAAAAAIKLAKRPENAGKLFAVIFPSSVERYLSSKLFDSIRHEMENMTFDN</sequence>
<dbReference type="GO" id="GO:0019344">
    <property type="term" value="P:cysteine biosynthetic process"/>
    <property type="evidence" value="ECO:0007669"/>
    <property type="project" value="UniProtKB-KW"/>
</dbReference>
<feature type="domain" description="Tryptophan synthase beta chain-like PALP" evidence="7">
    <location>
        <begin position="2"/>
        <end position="103"/>
    </location>
</feature>
<keyword evidence="9" id="KW-1185">Reference proteome</keyword>
<dbReference type="InterPro" id="IPR001926">
    <property type="entry name" value="TrpB-like_PALP"/>
</dbReference>
<keyword evidence="6" id="KW-0198">Cysteine biosynthesis</keyword>
<comment type="similarity">
    <text evidence="2">Belongs to the cysteine synthase/cystathionine beta-synthase family.</text>
</comment>
<proteinExistence type="inferred from homology"/>
<protein>
    <recommendedName>
        <fullName evidence="7">Tryptophan synthase beta chain-like PALP domain-containing protein</fullName>
    </recommendedName>
</protein>
<dbReference type="STRING" id="180498.A0A067JUF8"/>
<accession>A0A067JUF8</accession>
<organism evidence="8 9">
    <name type="scientific">Jatropha curcas</name>
    <name type="common">Barbados nut</name>
    <dbReference type="NCBI Taxonomy" id="180498"/>
    <lineage>
        <taxon>Eukaryota</taxon>
        <taxon>Viridiplantae</taxon>
        <taxon>Streptophyta</taxon>
        <taxon>Embryophyta</taxon>
        <taxon>Tracheophyta</taxon>
        <taxon>Spermatophyta</taxon>
        <taxon>Magnoliopsida</taxon>
        <taxon>eudicotyledons</taxon>
        <taxon>Gunneridae</taxon>
        <taxon>Pentapetalae</taxon>
        <taxon>rosids</taxon>
        <taxon>fabids</taxon>
        <taxon>Malpighiales</taxon>
        <taxon>Euphorbiaceae</taxon>
        <taxon>Crotonoideae</taxon>
        <taxon>Jatropheae</taxon>
        <taxon>Jatropha</taxon>
    </lineage>
</organism>
<evidence type="ECO:0000256" key="4">
    <source>
        <dbReference type="ARBA" id="ARBA00022679"/>
    </source>
</evidence>
<dbReference type="Gene3D" id="3.40.50.1100">
    <property type="match status" value="3"/>
</dbReference>
<evidence type="ECO:0000256" key="3">
    <source>
        <dbReference type="ARBA" id="ARBA00022605"/>
    </source>
</evidence>
<gene>
    <name evidence="8" type="ORF">JCGZ_23453</name>
</gene>
<comment type="cofactor">
    <cofactor evidence="1">
        <name>pyridoxal 5'-phosphate</name>
        <dbReference type="ChEBI" id="CHEBI:597326"/>
    </cofactor>
</comment>
<keyword evidence="4" id="KW-0808">Transferase</keyword>
<dbReference type="EMBL" id="KK915213">
    <property type="protein sequence ID" value="KDP23620.1"/>
    <property type="molecule type" value="Genomic_DNA"/>
</dbReference>